<accession>A0A7S3PGW5</accession>
<comment type="subcellular location">
    <subcellularLocation>
        <location evidence="1">Nucleus</location>
    </subcellularLocation>
</comment>
<dbReference type="Gene3D" id="1.20.940.10">
    <property type="entry name" value="Functional domain of the splicing factor Prp18"/>
    <property type="match status" value="1"/>
</dbReference>
<feature type="compositionally biased region" description="Basic residues" evidence="8">
    <location>
        <begin position="29"/>
        <end position="39"/>
    </location>
</feature>
<dbReference type="Pfam" id="PF02840">
    <property type="entry name" value="Prp18"/>
    <property type="match status" value="1"/>
</dbReference>
<evidence type="ECO:0000256" key="8">
    <source>
        <dbReference type="SAM" id="MobiDB-lite"/>
    </source>
</evidence>
<dbReference type="EMBL" id="HBIN01007136">
    <property type="protein sequence ID" value="CAE0434925.1"/>
    <property type="molecule type" value="Transcribed_RNA"/>
</dbReference>
<evidence type="ECO:0000259" key="9">
    <source>
        <dbReference type="SMART" id="SM00500"/>
    </source>
</evidence>
<keyword evidence="7" id="KW-0539">Nucleus</keyword>
<gene>
    <name evidence="10" type="ORF">ASTO00021_LOCUS5221</name>
</gene>
<feature type="region of interest" description="Disordered" evidence="8">
    <location>
        <begin position="1"/>
        <end position="77"/>
    </location>
</feature>
<evidence type="ECO:0000313" key="10">
    <source>
        <dbReference type="EMBL" id="CAE0434925.1"/>
    </source>
</evidence>
<dbReference type="PANTHER" id="PTHR13007">
    <property type="entry name" value="PRE-MRNA SPLICING FACTOR-RELATED"/>
    <property type="match status" value="1"/>
</dbReference>
<feature type="compositionally biased region" description="Basic and acidic residues" evidence="8">
    <location>
        <begin position="192"/>
        <end position="204"/>
    </location>
</feature>
<feature type="domain" description="Pre-mRNA processing factor 4 (PRP4)-like" evidence="9">
    <location>
        <begin position="96"/>
        <end position="146"/>
    </location>
</feature>
<sequence length="374" mass="42457">MDSLASFIKSKKVGVSSSSTNTSDSSSKPNHRLGNKKFLTRKEREKQAEEEEKLPEKELRIQKERGSSAKRKRSRNEIGTGTAIIGTENTGNGIALPRDEVIKRLRALGHPITLFGESDETRLERLTNLEQTGFRLEGLVLQGAHARSARDDQIDGSLDVISKQKKKKKSGKIDTEAIGKGNTASNDNNTSDAKKKDLHSGENKTADLGLNKDFAKKTSPEKHIYRFLKKMMYEWGEELDSRPEEEKRKAQGKLATRTYKQCKDYLKPFYHKLKTKTVEKDIVVHVDKIVSLCEEREYQTASDWYVRLAIGNAPWPIGVTMVGIHERSGRERIESSKVAHVMNDEEQRKYITSLKRLMTFCQRKYPTDPSKCVG</sequence>
<dbReference type="SUPFAM" id="SSF47938">
    <property type="entry name" value="Functional domain of the splicing factor Prp18"/>
    <property type="match status" value="1"/>
</dbReference>
<organism evidence="10">
    <name type="scientific">Aplanochytrium stocchinoi</name>
    <dbReference type="NCBI Taxonomy" id="215587"/>
    <lineage>
        <taxon>Eukaryota</taxon>
        <taxon>Sar</taxon>
        <taxon>Stramenopiles</taxon>
        <taxon>Bigyra</taxon>
        <taxon>Labyrinthulomycetes</taxon>
        <taxon>Thraustochytrida</taxon>
        <taxon>Thraustochytriidae</taxon>
        <taxon>Aplanochytrium</taxon>
    </lineage>
</organism>
<feature type="compositionally biased region" description="Polar residues" evidence="8">
    <location>
        <begin position="182"/>
        <end position="191"/>
    </location>
</feature>
<dbReference type="Pfam" id="PF08799">
    <property type="entry name" value="PRP4"/>
    <property type="match status" value="1"/>
</dbReference>
<dbReference type="GO" id="GO:0071021">
    <property type="term" value="C:U2-type post-spliceosomal complex"/>
    <property type="evidence" value="ECO:0007669"/>
    <property type="project" value="TreeGrafter"/>
</dbReference>
<dbReference type="GO" id="GO:0046540">
    <property type="term" value="C:U4/U6 x U5 tri-snRNP complex"/>
    <property type="evidence" value="ECO:0007669"/>
    <property type="project" value="TreeGrafter"/>
</dbReference>
<dbReference type="GO" id="GO:0000350">
    <property type="term" value="P:generation of catalytic spliceosome for second transesterification step"/>
    <property type="evidence" value="ECO:0007669"/>
    <property type="project" value="TreeGrafter"/>
</dbReference>
<evidence type="ECO:0000256" key="6">
    <source>
        <dbReference type="ARBA" id="ARBA00023187"/>
    </source>
</evidence>
<reference evidence="10" key="1">
    <citation type="submission" date="2021-01" db="EMBL/GenBank/DDBJ databases">
        <authorList>
            <person name="Corre E."/>
            <person name="Pelletier E."/>
            <person name="Niang G."/>
            <person name="Scheremetjew M."/>
            <person name="Finn R."/>
            <person name="Kale V."/>
            <person name="Holt S."/>
            <person name="Cochrane G."/>
            <person name="Meng A."/>
            <person name="Brown T."/>
            <person name="Cohen L."/>
        </authorList>
    </citation>
    <scope>NUCLEOTIDE SEQUENCE</scope>
    <source>
        <strain evidence="10">GSBS06</strain>
    </source>
</reference>
<comment type="similarity">
    <text evidence="2">Belongs to the PRP18 family.</text>
</comment>
<evidence type="ECO:0000256" key="1">
    <source>
        <dbReference type="ARBA" id="ARBA00004123"/>
    </source>
</evidence>
<dbReference type="SMART" id="SM00500">
    <property type="entry name" value="SFM"/>
    <property type="match status" value="1"/>
</dbReference>
<dbReference type="InterPro" id="IPR014906">
    <property type="entry name" value="PRP4-like"/>
</dbReference>
<evidence type="ECO:0000256" key="5">
    <source>
        <dbReference type="ARBA" id="ARBA00022728"/>
    </source>
</evidence>
<dbReference type="FunFam" id="1.20.940.10:FF:000004">
    <property type="entry name" value="Pre-mRNA-splicing factor 18"/>
    <property type="match status" value="1"/>
</dbReference>
<protein>
    <recommendedName>
        <fullName evidence="3">Pre-mRNA-splicing factor 18</fullName>
    </recommendedName>
</protein>
<dbReference type="Gene3D" id="4.10.280.110">
    <property type="entry name" value="Pre-mRNA processing factor 4 domain"/>
    <property type="match status" value="1"/>
</dbReference>
<dbReference type="InterPro" id="IPR039979">
    <property type="entry name" value="PRPF18"/>
</dbReference>
<dbReference type="SUPFAM" id="SSF158230">
    <property type="entry name" value="PRP4-like"/>
    <property type="match status" value="1"/>
</dbReference>
<keyword evidence="5" id="KW-0747">Spliceosome</keyword>
<keyword evidence="4" id="KW-0507">mRNA processing</keyword>
<evidence type="ECO:0000256" key="4">
    <source>
        <dbReference type="ARBA" id="ARBA00022664"/>
    </source>
</evidence>
<dbReference type="InterPro" id="IPR004098">
    <property type="entry name" value="Prp18"/>
</dbReference>
<dbReference type="PANTHER" id="PTHR13007:SF19">
    <property type="entry name" value="PRE-MRNA-SPLICING FACTOR 18"/>
    <property type="match status" value="1"/>
</dbReference>
<dbReference type="AlphaFoldDB" id="A0A7S3PGW5"/>
<evidence type="ECO:0000256" key="2">
    <source>
        <dbReference type="ARBA" id="ARBA00008137"/>
    </source>
</evidence>
<proteinExistence type="inferred from homology"/>
<name>A0A7S3PGW5_9STRA</name>
<evidence type="ECO:0000256" key="3">
    <source>
        <dbReference type="ARBA" id="ARBA00018242"/>
    </source>
</evidence>
<keyword evidence="6" id="KW-0508">mRNA splicing</keyword>
<evidence type="ECO:0000256" key="7">
    <source>
        <dbReference type="ARBA" id="ARBA00023242"/>
    </source>
</evidence>
<feature type="region of interest" description="Disordered" evidence="8">
    <location>
        <begin position="162"/>
        <end position="204"/>
    </location>
</feature>
<feature type="compositionally biased region" description="Low complexity" evidence="8">
    <location>
        <begin position="13"/>
        <end position="28"/>
    </location>
</feature>
<dbReference type="GO" id="GO:0005682">
    <property type="term" value="C:U5 snRNP"/>
    <property type="evidence" value="ECO:0007669"/>
    <property type="project" value="TreeGrafter"/>
</dbReference>
<feature type="compositionally biased region" description="Basic and acidic residues" evidence="8">
    <location>
        <begin position="54"/>
        <end position="67"/>
    </location>
</feature>
<dbReference type="InterPro" id="IPR036285">
    <property type="entry name" value="PRP4-like_sf"/>
</dbReference>